<reference evidence="3 4" key="1">
    <citation type="submission" date="2020-07" db="EMBL/GenBank/DDBJ databases">
        <title>Sequencing the genomes of 1000 actinobacteria strains.</title>
        <authorList>
            <person name="Klenk H.-P."/>
        </authorList>
    </citation>
    <scope>NUCLEOTIDE SEQUENCE [LARGE SCALE GENOMIC DNA]</scope>
    <source>
        <strain evidence="3 4">DSM 44442</strain>
    </source>
</reference>
<feature type="transmembrane region" description="Helical" evidence="2">
    <location>
        <begin position="249"/>
        <end position="276"/>
    </location>
</feature>
<proteinExistence type="predicted"/>
<feature type="compositionally biased region" description="Low complexity" evidence="1">
    <location>
        <begin position="776"/>
        <end position="790"/>
    </location>
</feature>
<organism evidence="3 4">
    <name type="scientific">Nocardiopsis aegyptia</name>
    <dbReference type="NCBI Taxonomy" id="220378"/>
    <lineage>
        <taxon>Bacteria</taxon>
        <taxon>Bacillati</taxon>
        <taxon>Actinomycetota</taxon>
        <taxon>Actinomycetes</taxon>
        <taxon>Streptosporangiales</taxon>
        <taxon>Nocardiopsidaceae</taxon>
        <taxon>Nocardiopsis</taxon>
    </lineage>
</organism>
<feature type="compositionally biased region" description="Basic and acidic residues" evidence="1">
    <location>
        <begin position="978"/>
        <end position="987"/>
    </location>
</feature>
<sequence>MLEQGAPPAGRRGLPSAGPGALVRLVLRALVVAFPLALLLAGPAHAEVTDEDLNSLSFYRLSSSMTALFSTAQEPGGDISLGGDEDEDGWADLLDNPASAGSMLGYADENYNPIMGWLNSRVAQSSDSVGYNTLIGSDEAGLTGVQGARDYALYGATLNGLGLDSTSTGLSLGFFNVIAGGIIFILYAAAAAVDALWSILIDALIWLNPFKLFYTAILAINPVFANGMVGGEGGPPGFLTSLSKWIGSWYLVLVELSWTVMVPLFIGVFLMSILLFKQFDKASGLKKLFIRLLFIGLGLPLLGSMYTGMLNAMDEATAEGNSGSTRVVLSTFVDFEGWAMQQRLRVPDGGDDVVIEWDNIQNAPSGQSQASVRDLALLINAQVMGLQIDPLGDGTDGSWGENALARDESAFTETEYSQVTDILRRYMSNAHVSASSFETESKSTLSSEVRQSCDKDNCSNARQWFEDYIGDPDEIVDRREGVAGNPLLSVAGDAGLRADRDASAEVDTEGGWWPWQWQVQLESTTSFSTRGDVSDCGLRLSTTDGSPLACNLAPLAMYNYLNTDFGPTSYTAYSSGRTTSEATRSIHNSVSMVGTGTMSFVYWFNAVVLLGAFVTIGFGYAVAMVIGNIRRSFQLMMAIPFATLGAISGIAKVIIYTIALIMEIVITLFLYKFVQEFLLSIPNIIEIPFTQTLNNGDDGDEAAMLAFLVSGGFVTMIVTLVTIILVIVFLVMAMRLRKTLVKAVEEASTKLVEKLTDSTVTPPGGGGGGGKMPALASGASSGAGAAMGNRMMGGGGGPKGSSRGPNAGGTNGGGPEGISTSASNSNNTKVDGDVDTDGTLQGPGELTSGDGDGNGDDRTGAGLDLGGEDRNAERETALGRQVETNGLSLSPGAADPDNPRVGDAGDPLEAGARSVQESGEEYRKADAAKFGAVKDGAEAGVHAGVAVGRGFAGDAAGAAESGGKALEKGGSATAKNAQSKEHKERAGKSSLDNQNPNPKNVRRMNQGRQMEQTGRTISNTAGMASGGTGGKPGTGSSKPTGGTGGKSGAGPKPTGKGSGNVRKPRRGNNRKK</sequence>
<feature type="transmembrane region" description="Helical" evidence="2">
    <location>
        <begin position="600"/>
        <end position="626"/>
    </location>
</feature>
<feature type="transmembrane region" description="Helical" evidence="2">
    <location>
        <begin position="174"/>
        <end position="200"/>
    </location>
</feature>
<gene>
    <name evidence="3" type="ORF">HNR10_002789</name>
</gene>
<keyword evidence="2" id="KW-1133">Transmembrane helix</keyword>
<evidence type="ECO:0000256" key="1">
    <source>
        <dbReference type="SAM" id="MobiDB-lite"/>
    </source>
</evidence>
<evidence type="ECO:0000313" key="3">
    <source>
        <dbReference type="EMBL" id="NYJ34908.1"/>
    </source>
</evidence>
<dbReference type="Proteomes" id="UP000572051">
    <property type="component" value="Unassembled WGS sequence"/>
</dbReference>
<name>A0A7Z0JA37_9ACTN</name>
<dbReference type="RefSeq" id="WP_179823794.1">
    <property type="nucleotide sequence ID" value="NZ_JACCFS010000001.1"/>
</dbReference>
<feature type="compositionally biased region" description="Gly residues" evidence="1">
    <location>
        <begin position="1024"/>
        <end position="1033"/>
    </location>
</feature>
<keyword evidence="2" id="KW-0472">Membrane</keyword>
<feature type="compositionally biased region" description="Polar residues" evidence="1">
    <location>
        <begin position="1006"/>
        <end position="1022"/>
    </location>
</feature>
<keyword evidence="4" id="KW-1185">Reference proteome</keyword>
<feature type="compositionally biased region" description="Basic and acidic residues" evidence="1">
    <location>
        <begin position="867"/>
        <end position="877"/>
    </location>
</feature>
<dbReference type="EMBL" id="JACCFS010000001">
    <property type="protein sequence ID" value="NYJ34908.1"/>
    <property type="molecule type" value="Genomic_DNA"/>
</dbReference>
<feature type="transmembrane region" description="Helical" evidence="2">
    <location>
        <begin position="702"/>
        <end position="732"/>
    </location>
</feature>
<feature type="transmembrane region" description="Helical" evidence="2">
    <location>
        <begin position="638"/>
        <end position="671"/>
    </location>
</feature>
<protein>
    <submittedName>
        <fullName evidence="3">Uncharacterized protein</fullName>
    </submittedName>
</protein>
<dbReference type="AlphaFoldDB" id="A0A7Z0JA37"/>
<keyword evidence="2" id="KW-0812">Transmembrane</keyword>
<feature type="compositionally biased region" description="Gly residues" evidence="1">
    <location>
        <begin position="806"/>
        <end position="816"/>
    </location>
</feature>
<evidence type="ECO:0000256" key="2">
    <source>
        <dbReference type="SAM" id="Phobius"/>
    </source>
</evidence>
<accession>A0A7Z0JA37</accession>
<feature type="region of interest" description="Disordered" evidence="1">
    <location>
        <begin position="954"/>
        <end position="1072"/>
    </location>
</feature>
<feature type="transmembrane region" description="Helical" evidence="2">
    <location>
        <begin position="212"/>
        <end position="229"/>
    </location>
</feature>
<feature type="transmembrane region" description="Helical" evidence="2">
    <location>
        <begin position="288"/>
        <end position="309"/>
    </location>
</feature>
<feature type="compositionally biased region" description="Polar residues" evidence="1">
    <location>
        <begin position="818"/>
        <end position="829"/>
    </location>
</feature>
<evidence type="ECO:0000313" key="4">
    <source>
        <dbReference type="Proteomes" id="UP000572051"/>
    </source>
</evidence>
<feature type="region of interest" description="Disordered" evidence="1">
    <location>
        <begin position="755"/>
        <end position="920"/>
    </location>
</feature>
<comment type="caution">
    <text evidence="3">The sequence shown here is derived from an EMBL/GenBank/DDBJ whole genome shotgun (WGS) entry which is preliminary data.</text>
</comment>
<feature type="compositionally biased region" description="Basic residues" evidence="1">
    <location>
        <begin position="1062"/>
        <end position="1072"/>
    </location>
</feature>
<feature type="compositionally biased region" description="Low complexity" evidence="1">
    <location>
        <begin position="954"/>
        <end position="972"/>
    </location>
</feature>